<evidence type="ECO:0000259" key="2">
    <source>
        <dbReference type="Pfam" id="PF05257"/>
    </source>
</evidence>
<sequence>MRRTLNRVAHTRLAVTAVLTAAVFGALGAGSAEAATPGSKIAATAKSQLGADACGKNGKGYDGGRGQTNSCSRGHEAHAWCADFAGWVWAKNDVRYVDELTDAAKSFYTYGKKHDTLHNTPKVGDAIVYNYGGDFKDDHVALVTKVEKNTAGKIVSIDIIGGNQGAEPGHVTPHPGVKTFKVGQVLFGKKISGYVSPVTG</sequence>
<accession>A0AAU8JQR4</accession>
<dbReference type="Gene3D" id="3.90.1720.10">
    <property type="entry name" value="endopeptidase domain like (from Nostoc punctiforme)"/>
    <property type="match status" value="1"/>
</dbReference>
<reference evidence="3" key="1">
    <citation type="submission" date="2024-06" db="EMBL/GenBank/DDBJ databases">
        <title>The genome sequences of Kitasatospora sp. strain HUAS MG31.</title>
        <authorList>
            <person name="Mo P."/>
        </authorList>
    </citation>
    <scope>NUCLEOTIDE SEQUENCE</scope>
    <source>
        <strain evidence="3">HUAS MG31</strain>
    </source>
</reference>
<protein>
    <submittedName>
        <fullName evidence="3">CHAP domain-containing protein</fullName>
    </submittedName>
</protein>
<dbReference type="AlphaFoldDB" id="A0AAU8JQR4"/>
<evidence type="ECO:0000313" key="3">
    <source>
        <dbReference type="EMBL" id="XCM78201.1"/>
    </source>
</evidence>
<feature type="chain" id="PRO_5043896854" evidence="1">
    <location>
        <begin position="35"/>
        <end position="200"/>
    </location>
</feature>
<dbReference type="KEGG" id="kcm:ABWK59_04245"/>
<keyword evidence="1" id="KW-0732">Signal</keyword>
<feature type="domain" description="Peptidase C51" evidence="2">
    <location>
        <begin position="77"/>
        <end position="163"/>
    </location>
</feature>
<proteinExistence type="predicted"/>
<dbReference type="SUPFAM" id="SSF54001">
    <property type="entry name" value="Cysteine proteinases"/>
    <property type="match status" value="1"/>
</dbReference>
<dbReference type="InterPro" id="IPR038765">
    <property type="entry name" value="Papain-like_cys_pep_sf"/>
</dbReference>
<organism evidence="3">
    <name type="scientific">Kitasatospora camelliae</name>
    <dbReference type="NCBI Taxonomy" id="3156397"/>
    <lineage>
        <taxon>Bacteria</taxon>
        <taxon>Bacillati</taxon>
        <taxon>Actinomycetota</taxon>
        <taxon>Actinomycetes</taxon>
        <taxon>Kitasatosporales</taxon>
        <taxon>Streptomycetaceae</taxon>
        <taxon>Kitasatospora</taxon>
    </lineage>
</organism>
<dbReference type="InterPro" id="IPR007921">
    <property type="entry name" value="CHAP_dom"/>
</dbReference>
<dbReference type="RefSeq" id="WP_354637944.1">
    <property type="nucleotide sequence ID" value="NZ_CP159872.1"/>
</dbReference>
<dbReference type="Pfam" id="PF05257">
    <property type="entry name" value="CHAP"/>
    <property type="match status" value="1"/>
</dbReference>
<evidence type="ECO:0000256" key="1">
    <source>
        <dbReference type="SAM" id="SignalP"/>
    </source>
</evidence>
<feature type="signal peptide" evidence="1">
    <location>
        <begin position="1"/>
        <end position="34"/>
    </location>
</feature>
<dbReference type="EMBL" id="CP159872">
    <property type="protein sequence ID" value="XCM78201.1"/>
    <property type="molecule type" value="Genomic_DNA"/>
</dbReference>
<name>A0AAU8JQR4_9ACTN</name>
<gene>
    <name evidence="3" type="ORF">ABWK59_04245</name>
</gene>